<proteinExistence type="predicted"/>
<protein>
    <submittedName>
        <fullName evidence="1">Uncharacterized protein</fullName>
    </submittedName>
</protein>
<dbReference type="Proteomes" id="UP001614264">
    <property type="component" value="Unassembled WGS sequence"/>
</dbReference>
<accession>A0ABW8BEF6</accession>
<gene>
    <name evidence="1" type="ORF">AB4829_22755</name>
</gene>
<keyword evidence="2" id="KW-1185">Reference proteome</keyword>
<comment type="caution">
    <text evidence="1">The sequence shown here is derived from an EMBL/GenBank/DDBJ whole genome shotgun (WGS) entry which is preliminary data.</text>
</comment>
<organism evidence="1 2">
    <name type="scientific">Streptomyces salinarius</name>
    <dbReference type="NCBI Taxonomy" id="2762598"/>
    <lineage>
        <taxon>Bacteria</taxon>
        <taxon>Bacillati</taxon>
        <taxon>Actinomycetota</taxon>
        <taxon>Actinomycetes</taxon>
        <taxon>Kitasatosporales</taxon>
        <taxon>Streptomycetaceae</taxon>
        <taxon>Streptomyces</taxon>
    </lineage>
</organism>
<name>A0ABW8BEF6_9ACTN</name>
<evidence type="ECO:0000313" key="2">
    <source>
        <dbReference type="Proteomes" id="UP001614264"/>
    </source>
</evidence>
<sequence>MTRRISSGSPPKNDTSGWSARGAITFVLTGLRMTGVPEQGLQRLIVTPLSGDRAPAAAGRKNS</sequence>
<dbReference type="RefSeq" id="WP_146045883.1">
    <property type="nucleotide sequence ID" value="NZ_JBITPR010000046.1"/>
</dbReference>
<dbReference type="EMBL" id="JBITPR010000046">
    <property type="protein sequence ID" value="MFI7873414.1"/>
    <property type="molecule type" value="Genomic_DNA"/>
</dbReference>
<evidence type="ECO:0000313" key="1">
    <source>
        <dbReference type="EMBL" id="MFI7873414.1"/>
    </source>
</evidence>
<reference evidence="1 2" key="1">
    <citation type="submission" date="2024-07" db="EMBL/GenBank/DDBJ databases">
        <title>Whole genome sequencing of Prodigiosin pigment-producing Streptomyces salinarius isolated from rhizosphere soil of Arachis hypogaea.</title>
        <authorList>
            <person name="Vidhya A."/>
            <person name="Ramya S."/>
        </authorList>
    </citation>
    <scope>NUCLEOTIDE SEQUENCE [LARGE SCALE GENOMIC DNA]</scope>
    <source>
        <strain evidence="1 2">VRMG2420</strain>
    </source>
</reference>